<comment type="caution">
    <text evidence="18">The sequence shown here is derived from an EMBL/GenBank/DDBJ whole genome shotgun (WGS) entry which is preliminary data.</text>
</comment>
<dbReference type="AlphaFoldDB" id="A0A931FAN2"/>
<feature type="binding site" evidence="13">
    <location>
        <position position="206"/>
    </location>
    <ligand>
        <name>5-aminolevulinate</name>
        <dbReference type="ChEBI" id="CHEBI:356416"/>
        <label>1</label>
    </ligand>
</feature>
<evidence type="ECO:0000256" key="10">
    <source>
        <dbReference type="ARBA" id="ARBA00025628"/>
    </source>
</evidence>
<evidence type="ECO:0000256" key="7">
    <source>
        <dbReference type="ARBA" id="ARBA00023133"/>
    </source>
</evidence>
<feature type="binding site" evidence="13">
    <location>
        <position position="218"/>
    </location>
    <ligand>
        <name>5-aminolevulinate</name>
        <dbReference type="ChEBI" id="CHEBI:356416"/>
        <label>1</label>
    </ligand>
</feature>
<organism evidence="18 19">
    <name type="scientific">Halonatronomonas betaini</name>
    <dbReference type="NCBI Taxonomy" id="2778430"/>
    <lineage>
        <taxon>Bacteria</taxon>
        <taxon>Bacillati</taxon>
        <taxon>Bacillota</taxon>
        <taxon>Clostridia</taxon>
        <taxon>Halanaerobiales</taxon>
        <taxon>Halarsenatibacteraceae</taxon>
        <taxon>Halonatronomonas</taxon>
    </lineage>
</organism>
<keyword evidence="8 16" id="KW-0456">Lyase</keyword>
<dbReference type="CDD" id="cd00384">
    <property type="entry name" value="ALAD_PBGS"/>
    <property type="match status" value="1"/>
</dbReference>
<dbReference type="PRINTS" id="PR00144">
    <property type="entry name" value="DALDHYDRTASE"/>
</dbReference>
<comment type="subunit">
    <text evidence="4 16">Homooctamer.</text>
</comment>
<feature type="binding site" evidence="13">
    <location>
        <position position="275"/>
    </location>
    <ligand>
        <name>5-aminolevulinate</name>
        <dbReference type="ChEBI" id="CHEBI:356416"/>
        <label>2</label>
    </ligand>
</feature>
<dbReference type="InterPro" id="IPR030656">
    <property type="entry name" value="ALAD_AS"/>
</dbReference>
<evidence type="ECO:0000256" key="6">
    <source>
        <dbReference type="ARBA" id="ARBA00020771"/>
    </source>
</evidence>
<evidence type="ECO:0000256" key="12">
    <source>
        <dbReference type="PIRSR" id="PIRSR001415-1"/>
    </source>
</evidence>
<protein>
    <recommendedName>
        <fullName evidence="6 16">Delta-aminolevulinic acid dehydratase</fullName>
        <ecNumber evidence="5 16">4.2.1.24</ecNumber>
    </recommendedName>
</protein>
<sequence>MILMQIRPRRLRQDSGLRSLVRETRVMPEDLIYPLFIKAGEGIRDEIGSLPGCYHLSPDEMLLQEAEKIVEAGLKGVILFGLPADKDEVGSRAKADDGPVQKACRLLKREYPELYLITDVCLCAYTSHGHCGLVDNGEILNDKTLPHLAEMAVSHAESGADMVAPSDMMDGRVAAIREELDKNGYKDIPIMSYAAKYNSAFYGPFREAQGSSPTDGDRSSHQMDYANSREAMREVLLDEDEGADILMVKPALAYLDIIKDVREKTDLPVAAYNVSGEYSLVHAGSEAGLVNRWELQNEILTAIKRAGADLIITYAALEFANRFSEEYRKRDN</sequence>
<evidence type="ECO:0000256" key="8">
    <source>
        <dbReference type="ARBA" id="ARBA00023239"/>
    </source>
</evidence>
<feature type="binding site" evidence="15">
    <location>
        <position position="234"/>
    </location>
    <ligand>
        <name>Mg(2+)</name>
        <dbReference type="ChEBI" id="CHEBI:18420"/>
    </ligand>
</feature>
<dbReference type="GO" id="GO:0005829">
    <property type="term" value="C:cytosol"/>
    <property type="evidence" value="ECO:0007669"/>
    <property type="project" value="TreeGrafter"/>
</dbReference>
<dbReference type="SUPFAM" id="SSF51569">
    <property type="entry name" value="Aldolase"/>
    <property type="match status" value="1"/>
</dbReference>
<reference evidence="18" key="1">
    <citation type="submission" date="2020-11" db="EMBL/GenBank/DDBJ databases">
        <title>Halonatronomonas betainensis gen. nov., sp. nov. a novel haloalkaliphilic representative of the family Halanaerobiacae capable of betaine degradation.</title>
        <authorList>
            <person name="Boltyanskaya Y."/>
            <person name="Kevbrin V."/>
            <person name="Detkova E."/>
            <person name="Grouzdev D.S."/>
            <person name="Koziaeva V."/>
            <person name="Zhilina T."/>
        </authorList>
    </citation>
    <scope>NUCLEOTIDE SEQUENCE</scope>
    <source>
        <strain evidence="18">Z-7014</strain>
    </source>
</reference>
<dbReference type="FunFam" id="3.20.20.70:FF:000019">
    <property type="entry name" value="Delta-aminolevulinic acid dehydratase"/>
    <property type="match status" value="1"/>
</dbReference>
<dbReference type="Pfam" id="PF00490">
    <property type="entry name" value="ALAD"/>
    <property type="match status" value="1"/>
</dbReference>
<dbReference type="NCBIfam" id="NF006762">
    <property type="entry name" value="PRK09283.1"/>
    <property type="match status" value="1"/>
</dbReference>
<keyword evidence="7" id="KW-0350">Heme biosynthesis</keyword>
<dbReference type="GO" id="GO:0004655">
    <property type="term" value="F:porphobilinogen synthase activity"/>
    <property type="evidence" value="ECO:0007669"/>
    <property type="project" value="UniProtKB-EC"/>
</dbReference>
<evidence type="ECO:0000313" key="19">
    <source>
        <dbReference type="Proteomes" id="UP000621436"/>
    </source>
</evidence>
<keyword evidence="9 16" id="KW-0627">Porphyrin biosynthesis</keyword>
<feature type="active site" description="Schiff-base intermediate with substrate" evidence="12">
    <location>
        <position position="196"/>
    </location>
</feature>
<evidence type="ECO:0000256" key="15">
    <source>
        <dbReference type="PIRSR" id="PIRSR001415-5"/>
    </source>
</evidence>
<evidence type="ECO:0000256" key="14">
    <source>
        <dbReference type="PIRSR" id="PIRSR001415-3"/>
    </source>
</evidence>
<evidence type="ECO:0000256" key="11">
    <source>
        <dbReference type="ARBA" id="ARBA00047651"/>
    </source>
</evidence>
<dbReference type="GO" id="GO:0006783">
    <property type="term" value="P:heme biosynthetic process"/>
    <property type="evidence" value="ECO:0007669"/>
    <property type="project" value="UniProtKB-KW"/>
</dbReference>
<accession>A0A931FAN2</accession>
<evidence type="ECO:0000256" key="13">
    <source>
        <dbReference type="PIRSR" id="PIRSR001415-2"/>
    </source>
</evidence>
<evidence type="ECO:0000256" key="9">
    <source>
        <dbReference type="ARBA" id="ARBA00023244"/>
    </source>
</evidence>
<comment type="similarity">
    <text evidence="3 17">Belongs to the ALAD family.</text>
</comment>
<dbReference type="PIRSF" id="PIRSF001415">
    <property type="entry name" value="Porphbilin_synth"/>
    <property type="match status" value="1"/>
</dbReference>
<comment type="catalytic activity">
    <reaction evidence="11 16">
        <text>2 5-aminolevulinate = porphobilinogen + 2 H2O + H(+)</text>
        <dbReference type="Rhea" id="RHEA:24064"/>
        <dbReference type="ChEBI" id="CHEBI:15377"/>
        <dbReference type="ChEBI" id="CHEBI:15378"/>
        <dbReference type="ChEBI" id="CHEBI:58126"/>
        <dbReference type="ChEBI" id="CHEBI:356416"/>
        <dbReference type="EC" id="4.2.1.24"/>
    </reaction>
</comment>
<dbReference type="InterPro" id="IPR013785">
    <property type="entry name" value="Aldolase_TIM"/>
</dbReference>
<dbReference type="GO" id="GO:0008270">
    <property type="term" value="F:zinc ion binding"/>
    <property type="evidence" value="ECO:0007669"/>
    <property type="project" value="TreeGrafter"/>
</dbReference>
<evidence type="ECO:0000256" key="5">
    <source>
        <dbReference type="ARBA" id="ARBA00012053"/>
    </source>
</evidence>
<evidence type="ECO:0000256" key="3">
    <source>
        <dbReference type="ARBA" id="ARBA00008055"/>
    </source>
</evidence>
<comment type="function">
    <text evidence="10">Catalyzes an early step in the biosynthesis of tetrapyrroles. Binds two molecules of 5-aminolevulinate per subunit, each at a distinct site, and catalyzes their condensation to form porphobilinogen.</text>
</comment>
<feature type="binding site" evidence="14">
    <location>
        <position position="131"/>
    </location>
    <ligand>
        <name>Zn(2+)</name>
        <dbReference type="ChEBI" id="CHEBI:29105"/>
        <note>catalytic</note>
    </ligand>
</feature>
<dbReference type="SMART" id="SM01004">
    <property type="entry name" value="ALAD"/>
    <property type="match status" value="1"/>
</dbReference>
<feature type="binding site" evidence="14">
    <location>
        <position position="123"/>
    </location>
    <ligand>
        <name>Zn(2+)</name>
        <dbReference type="ChEBI" id="CHEBI:29105"/>
        <note>catalytic</note>
    </ligand>
</feature>
<evidence type="ECO:0000256" key="2">
    <source>
        <dbReference type="ARBA" id="ARBA00004694"/>
    </source>
</evidence>
<keyword evidence="14" id="KW-0479">Metal-binding</keyword>
<feature type="binding site" evidence="13">
    <location>
        <position position="314"/>
    </location>
    <ligand>
        <name>5-aminolevulinate</name>
        <dbReference type="ChEBI" id="CHEBI:356416"/>
        <label>2</label>
    </ligand>
</feature>
<evidence type="ECO:0000256" key="1">
    <source>
        <dbReference type="ARBA" id="ARBA00001947"/>
    </source>
</evidence>
<feature type="binding site" evidence="14">
    <location>
        <position position="121"/>
    </location>
    <ligand>
        <name>Zn(2+)</name>
        <dbReference type="ChEBI" id="CHEBI:29105"/>
        <note>catalytic</note>
    </ligand>
</feature>
<dbReference type="Proteomes" id="UP000621436">
    <property type="component" value="Unassembled WGS sequence"/>
</dbReference>
<evidence type="ECO:0000256" key="17">
    <source>
        <dbReference type="RuleBase" id="RU004161"/>
    </source>
</evidence>
<keyword evidence="19" id="KW-1185">Reference proteome</keyword>
<evidence type="ECO:0000256" key="16">
    <source>
        <dbReference type="RuleBase" id="RU000515"/>
    </source>
</evidence>
<comment type="pathway">
    <text evidence="2">Porphyrin-containing compound metabolism; protoporphyrin-IX biosynthesis; coproporphyrinogen-III from 5-aminolevulinate: step 1/4.</text>
</comment>
<feature type="active site" description="Schiff-base intermediate with substrate" evidence="12">
    <location>
        <position position="249"/>
    </location>
</feature>
<dbReference type="EC" id="4.2.1.24" evidence="5 16"/>
<evidence type="ECO:0000256" key="4">
    <source>
        <dbReference type="ARBA" id="ARBA00011823"/>
    </source>
</evidence>
<dbReference type="InterPro" id="IPR001731">
    <property type="entry name" value="ALAD"/>
</dbReference>
<comment type="cofactor">
    <cofactor evidence="1">
        <name>Zn(2+)</name>
        <dbReference type="ChEBI" id="CHEBI:29105"/>
    </cofactor>
</comment>
<dbReference type="PANTHER" id="PTHR11458:SF0">
    <property type="entry name" value="DELTA-AMINOLEVULINIC ACID DEHYDRATASE"/>
    <property type="match status" value="1"/>
</dbReference>
<name>A0A931FAN2_9FIRM</name>
<gene>
    <name evidence="18" type="primary">hemB</name>
    <name evidence="18" type="ORF">I0Q91_11895</name>
</gene>
<proteinExistence type="inferred from homology"/>
<dbReference type="PROSITE" id="PS00169">
    <property type="entry name" value="D_ALA_DEHYDRATASE"/>
    <property type="match status" value="1"/>
</dbReference>
<dbReference type="EMBL" id="JADPIE010000007">
    <property type="protein sequence ID" value="MBF8437789.1"/>
    <property type="molecule type" value="Genomic_DNA"/>
</dbReference>
<evidence type="ECO:0000313" key="18">
    <source>
        <dbReference type="EMBL" id="MBF8437789.1"/>
    </source>
</evidence>
<keyword evidence="15" id="KW-0460">Magnesium</keyword>
<keyword evidence="14" id="KW-0862">Zinc</keyword>
<dbReference type="PANTHER" id="PTHR11458">
    <property type="entry name" value="DELTA-AMINOLEVULINIC ACID DEHYDRATASE"/>
    <property type="match status" value="1"/>
</dbReference>
<dbReference type="Gene3D" id="3.20.20.70">
    <property type="entry name" value="Aldolase class I"/>
    <property type="match status" value="1"/>
</dbReference>